<comment type="caution">
    <text evidence="2">The sequence shown here is derived from an EMBL/GenBank/DDBJ whole genome shotgun (WGS) entry which is preliminary data.</text>
</comment>
<proteinExistence type="predicted"/>
<gene>
    <name evidence="2" type="ORF">WICMUC_001312</name>
</gene>
<dbReference type="EMBL" id="JAEUBF010000397">
    <property type="protein sequence ID" value="KAH3678944.1"/>
    <property type="molecule type" value="Genomic_DNA"/>
</dbReference>
<reference evidence="2" key="1">
    <citation type="journal article" date="2021" name="Open Biol.">
        <title>Shared evolutionary footprints suggest mitochondrial oxidative damage underlies multiple complex I losses in fungi.</title>
        <authorList>
            <person name="Schikora-Tamarit M.A."/>
            <person name="Marcet-Houben M."/>
            <person name="Nosek J."/>
            <person name="Gabaldon T."/>
        </authorList>
    </citation>
    <scope>NUCLEOTIDE SEQUENCE</scope>
    <source>
        <strain evidence="2">CBS6341</strain>
    </source>
</reference>
<dbReference type="Proteomes" id="UP000769528">
    <property type="component" value="Unassembled WGS sequence"/>
</dbReference>
<reference evidence="2" key="2">
    <citation type="submission" date="2021-01" db="EMBL/GenBank/DDBJ databases">
        <authorList>
            <person name="Schikora-Tamarit M.A."/>
        </authorList>
    </citation>
    <scope>NUCLEOTIDE SEQUENCE</scope>
    <source>
        <strain evidence="2">CBS6341</strain>
    </source>
</reference>
<protein>
    <submittedName>
        <fullName evidence="2">Uncharacterized protein</fullName>
    </submittedName>
</protein>
<feature type="compositionally biased region" description="Acidic residues" evidence="1">
    <location>
        <begin position="39"/>
        <end position="58"/>
    </location>
</feature>
<feature type="region of interest" description="Disordered" evidence="1">
    <location>
        <begin position="211"/>
        <end position="231"/>
    </location>
</feature>
<dbReference type="AlphaFoldDB" id="A0A9P8PXA3"/>
<evidence type="ECO:0000313" key="3">
    <source>
        <dbReference type="Proteomes" id="UP000769528"/>
    </source>
</evidence>
<sequence>MDEQLIELEDSLSEELNKRENDNLTKIHKKNQRTNPTNDIDDDDNNDNSNNDGDDDDLDKVINHEELNNIFKYLKNYKVGDSNDWKQFYYDYFKKLMPSIMEEFDGILKDLIKSFISRFLYEKLTKQYEFSKITNFEINKLLFKVTSNDIKTFFNNVNDRPWNKDWFFWEYLNGLNLNKTEISNYKSELNLNLSLYHKSSIIKQSIIETEFQDQEEEEEEEEITEQNDELEEKDEELEYILFQIETFQTTIIDCYRAELFNIDQYKQFQIPPPQVIDVSYSGFEYLDGLKLSFQTKINLIKELTKLLDIEIDQDLCENIVPEMSMIYNYTFTNNE</sequence>
<evidence type="ECO:0000313" key="2">
    <source>
        <dbReference type="EMBL" id="KAH3678944.1"/>
    </source>
</evidence>
<keyword evidence="3" id="KW-1185">Reference proteome</keyword>
<organism evidence="2 3">
    <name type="scientific">Wickerhamomyces mucosus</name>
    <dbReference type="NCBI Taxonomy" id="1378264"/>
    <lineage>
        <taxon>Eukaryota</taxon>
        <taxon>Fungi</taxon>
        <taxon>Dikarya</taxon>
        <taxon>Ascomycota</taxon>
        <taxon>Saccharomycotina</taxon>
        <taxon>Saccharomycetes</taxon>
        <taxon>Phaffomycetales</taxon>
        <taxon>Wickerhamomycetaceae</taxon>
        <taxon>Wickerhamomyces</taxon>
    </lineage>
</organism>
<accession>A0A9P8PXA3</accession>
<name>A0A9P8PXA3_9ASCO</name>
<evidence type="ECO:0000256" key="1">
    <source>
        <dbReference type="SAM" id="MobiDB-lite"/>
    </source>
</evidence>
<feature type="region of interest" description="Disordered" evidence="1">
    <location>
        <begin position="17"/>
        <end position="59"/>
    </location>
</feature>